<accession>A0ABS9K4N7</accession>
<organism evidence="1 2">
    <name type="scientific">Dechloromonas hankyongensis</name>
    <dbReference type="NCBI Taxonomy" id="2908002"/>
    <lineage>
        <taxon>Bacteria</taxon>
        <taxon>Pseudomonadati</taxon>
        <taxon>Pseudomonadota</taxon>
        <taxon>Betaproteobacteria</taxon>
        <taxon>Rhodocyclales</taxon>
        <taxon>Azonexaceae</taxon>
        <taxon>Dechloromonas</taxon>
    </lineage>
</organism>
<evidence type="ECO:0000313" key="1">
    <source>
        <dbReference type="EMBL" id="MCG2578045.1"/>
    </source>
</evidence>
<keyword evidence="2" id="KW-1185">Reference proteome</keyword>
<dbReference type="RefSeq" id="WP_275711374.1">
    <property type="nucleotide sequence ID" value="NZ_JAKLTN010000002.1"/>
</dbReference>
<comment type="caution">
    <text evidence="1">The sequence shown here is derived from an EMBL/GenBank/DDBJ whole genome shotgun (WGS) entry which is preliminary data.</text>
</comment>
<proteinExistence type="predicted"/>
<protein>
    <submittedName>
        <fullName evidence="1">Uncharacterized protein</fullName>
    </submittedName>
</protein>
<sequence>MATAVRFICDKLISMGVLDQASYDAVYKLDSALRNQGDKKSWSFSVAHEQGLVFKGCPDRHQDVYNPVVSVDGVSVDDSIEKLPPIRRLDISLELRYQHSARIHRWHFDQANKQPDGSIQHGPLYHLQFGGHAHDDRALDMPIKEPRWAHPPMDLILLIEAVTANFYPDAWEEVRNDYQWCAHVQLAQRLCLTRYCAKLNDYLNVSNGTLLDGLWGDRWVAS</sequence>
<dbReference type="Proteomes" id="UP001165384">
    <property type="component" value="Unassembled WGS sequence"/>
</dbReference>
<dbReference type="EMBL" id="JAKLTN010000002">
    <property type="protein sequence ID" value="MCG2578045.1"/>
    <property type="molecule type" value="Genomic_DNA"/>
</dbReference>
<gene>
    <name evidence="1" type="ORF">LZ012_13705</name>
</gene>
<evidence type="ECO:0000313" key="2">
    <source>
        <dbReference type="Proteomes" id="UP001165384"/>
    </source>
</evidence>
<reference evidence="1" key="1">
    <citation type="submission" date="2022-01" db="EMBL/GenBank/DDBJ databases">
        <authorList>
            <person name="Jo J.-H."/>
            <person name="Im W.-T."/>
        </authorList>
    </citation>
    <scope>NUCLEOTIDE SEQUENCE</scope>
    <source>
        <strain evidence="1">XY25</strain>
    </source>
</reference>
<name>A0ABS9K4N7_9RHOO</name>